<keyword evidence="6" id="KW-0472">Membrane</keyword>
<dbReference type="Pfam" id="PF08402">
    <property type="entry name" value="TOBE_2"/>
    <property type="match status" value="1"/>
</dbReference>
<keyword evidence="5 8" id="KW-0067">ATP-binding</keyword>
<dbReference type="Gene3D" id="3.40.50.300">
    <property type="entry name" value="P-loop containing nucleotide triphosphate hydrolases"/>
    <property type="match status" value="1"/>
</dbReference>
<dbReference type="InterPro" id="IPR008995">
    <property type="entry name" value="Mo/tungstate-bd_C_term_dom"/>
</dbReference>
<evidence type="ECO:0000256" key="1">
    <source>
        <dbReference type="ARBA" id="ARBA00022448"/>
    </source>
</evidence>
<dbReference type="InterPro" id="IPR003593">
    <property type="entry name" value="AAA+_ATPase"/>
</dbReference>
<dbReference type="EMBL" id="JRWM01000003">
    <property type="protein sequence ID" value="KHA62072.1"/>
    <property type="molecule type" value="Genomic_DNA"/>
</dbReference>
<dbReference type="PROSITE" id="PS00211">
    <property type="entry name" value="ABC_TRANSPORTER_1"/>
    <property type="match status" value="1"/>
</dbReference>
<dbReference type="InterPro" id="IPR015855">
    <property type="entry name" value="ABC_transpr_MalK-like"/>
</dbReference>
<dbReference type="Pfam" id="PF00005">
    <property type="entry name" value="ABC_tran"/>
    <property type="match status" value="1"/>
</dbReference>
<dbReference type="Gene3D" id="2.40.50.140">
    <property type="entry name" value="Nucleic acid-binding proteins"/>
    <property type="match status" value="1"/>
</dbReference>
<keyword evidence="2" id="KW-1003">Cell membrane</keyword>
<dbReference type="InterPro" id="IPR047641">
    <property type="entry name" value="ABC_transpr_MalK/UgpC-like"/>
</dbReference>
<organism evidence="8 9">
    <name type="scientific">Vibrio variabilis</name>
    <dbReference type="NCBI Taxonomy" id="990271"/>
    <lineage>
        <taxon>Bacteria</taxon>
        <taxon>Pseudomonadati</taxon>
        <taxon>Pseudomonadota</taxon>
        <taxon>Gammaproteobacteria</taxon>
        <taxon>Vibrionales</taxon>
        <taxon>Vibrionaceae</taxon>
        <taxon>Vibrio</taxon>
    </lineage>
</organism>
<dbReference type="GO" id="GO:0005524">
    <property type="term" value="F:ATP binding"/>
    <property type="evidence" value="ECO:0007669"/>
    <property type="project" value="UniProtKB-KW"/>
</dbReference>
<comment type="caution">
    <text evidence="8">The sequence shown here is derived from an EMBL/GenBank/DDBJ whole genome shotgun (WGS) entry which is preliminary data.</text>
</comment>
<dbReference type="InterPro" id="IPR027417">
    <property type="entry name" value="P-loop_NTPase"/>
</dbReference>
<evidence type="ECO:0000313" key="9">
    <source>
        <dbReference type="Proteomes" id="UP000030520"/>
    </source>
</evidence>
<dbReference type="SMART" id="SM00382">
    <property type="entry name" value="AAA"/>
    <property type="match status" value="1"/>
</dbReference>
<dbReference type="SUPFAM" id="SSF50331">
    <property type="entry name" value="MOP-like"/>
    <property type="match status" value="1"/>
</dbReference>
<evidence type="ECO:0000313" key="8">
    <source>
        <dbReference type="EMBL" id="KHA62072.1"/>
    </source>
</evidence>
<dbReference type="RefSeq" id="WP_038212248.1">
    <property type="nucleotide sequence ID" value="NZ_JRWM01000003.1"/>
</dbReference>
<dbReference type="PANTHER" id="PTHR43875">
    <property type="entry name" value="MALTODEXTRIN IMPORT ATP-BINDING PROTEIN MSMX"/>
    <property type="match status" value="1"/>
</dbReference>
<accession>A0ABR4YF03</accession>
<keyword evidence="4" id="KW-0547">Nucleotide-binding</keyword>
<keyword evidence="9" id="KW-1185">Reference proteome</keyword>
<dbReference type="NCBIfam" id="NF008653">
    <property type="entry name" value="PRK11650.1"/>
    <property type="match status" value="1"/>
</dbReference>
<dbReference type="Gene3D" id="2.40.50.100">
    <property type="match status" value="1"/>
</dbReference>
<dbReference type="CDD" id="cd03301">
    <property type="entry name" value="ABC_MalK_N"/>
    <property type="match status" value="1"/>
</dbReference>
<protein>
    <submittedName>
        <fullName evidence="8">ABC transporter ATP-binding protein</fullName>
    </submittedName>
</protein>
<evidence type="ECO:0000259" key="7">
    <source>
        <dbReference type="PROSITE" id="PS50893"/>
    </source>
</evidence>
<feature type="domain" description="ABC transporter" evidence="7">
    <location>
        <begin position="4"/>
        <end position="235"/>
    </location>
</feature>
<gene>
    <name evidence="8" type="ORF">NL53_01965</name>
</gene>
<evidence type="ECO:0000256" key="2">
    <source>
        <dbReference type="ARBA" id="ARBA00022475"/>
    </source>
</evidence>
<dbReference type="InterPro" id="IPR003439">
    <property type="entry name" value="ABC_transporter-like_ATP-bd"/>
</dbReference>
<evidence type="ECO:0000256" key="6">
    <source>
        <dbReference type="ARBA" id="ARBA00023136"/>
    </source>
</evidence>
<dbReference type="PROSITE" id="PS50893">
    <property type="entry name" value="ABC_TRANSPORTER_2"/>
    <property type="match status" value="1"/>
</dbReference>
<reference evidence="8 9" key="1">
    <citation type="submission" date="2014-10" db="EMBL/GenBank/DDBJ databases">
        <title>Genome sequencing of Vibrio variabilis T01.</title>
        <authorList>
            <person name="Chan K.-G."/>
            <person name="Mohamad N.I."/>
        </authorList>
    </citation>
    <scope>NUCLEOTIDE SEQUENCE [LARGE SCALE GENOMIC DNA]</scope>
    <source>
        <strain evidence="8 9">T01</strain>
    </source>
</reference>
<evidence type="ECO:0000256" key="3">
    <source>
        <dbReference type="ARBA" id="ARBA00022597"/>
    </source>
</evidence>
<sequence length="364" mass="39888">MTGLALTNVTKSYGDTQVLHGIDLDIRQGEFVVFVGPSGCGKSTLLRMIAGLEEITSGDLFIEQARVNDLPAAMRGIAMVFQTYALYPHMTVYDNMAFAMRIAKESKEAIHERVMEAARMLQLEPYLDRLPKALSGGQRQRVAIGRAIVRQPKVFLFDEPLSNLDAALRVQTRIEIANLKEQLEQTTMIYVTHDQVEAMTLADRIVVLSAGKIEQVGTPLELYTNPANVFVAQFIGSPAMNLSAATLIEAGDKCKVSAESGLHIDIPIAASPELKGSQLQLGVRPEDFLVANQEEALISGTVLFVESLGEVTLLHINAEGHEEAIVAKLPGILDFHRGEQIHLKADVEKIHLFNQDGLSLKHLS</sequence>
<dbReference type="InterPro" id="IPR017871">
    <property type="entry name" value="ABC_transporter-like_CS"/>
</dbReference>
<evidence type="ECO:0000256" key="5">
    <source>
        <dbReference type="ARBA" id="ARBA00022840"/>
    </source>
</evidence>
<keyword evidence="3" id="KW-0762">Sugar transport</keyword>
<dbReference type="InterPro" id="IPR012340">
    <property type="entry name" value="NA-bd_OB-fold"/>
</dbReference>
<name>A0ABR4YF03_9VIBR</name>
<keyword evidence="1" id="KW-0813">Transport</keyword>
<dbReference type="PANTHER" id="PTHR43875:SF3">
    <property type="entry name" value="MALTOSE_MALTODEXTRIN IMPORT ATP-BINDING PROTEIN MALK"/>
    <property type="match status" value="1"/>
</dbReference>
<dbReference type="SUPFAM" id="SSF52540">
    <property type="entry name" value="P-loop containing nucleoside triphosphate hydrolases"/>
    <property type="match status" value="1"/>
</dbReference>
<evidence type="ECO:0000256" key="4">
    <source>
        <dbReference type="ARBA" id="ARBA00022741"/>
    </source>
</evidence>
<proteinExistence type="predicted"/>
<dbReference type="Proteomes" id="UP000030520">
    <property type="component" value="Unassembled WGS sequence"/>
</dbReference>
<dbReference type="InterPro" id="IPR013611">
    <property type="entry name" value="Transp-assoc_OB_typ2"/>
</dbReference>